<dbReference type="EMBL" id="JBBNAG010000003">
    <property type="protein sequence ID" value="KAK9148089.1"/>
    <property type="molecule type" value="Genomic_DNA"/>
</dbReference>
<comment type="caution">
    <text evidence="2">The sequence shown here is derived from an EMBL/GenBank/DDBJ whole genome shotgun (WGS) entry which is preliminary data.</text>
</comment>
<reference evidence="2 3" key="1">
    <citation type="submission" date="2024-01" db="EMBL/GenBank/DDBJ databases">
        <title>Genome assemblies of Stephania.</title>
        <authorList>
            <person name="Yang L."/>
        </authorList>
    </citation>
    <scope>NUCLEOTIDE SEQUENCE [LARGE SCALE GENOMIC DNA]</scope>
    <source>
        <strain evidence="2">JXDWG</strain>
        <tissue evidence="2">Leaf</tissue>
    </source>
</reference>
<protein>
    <submittedName>
        <fullName evidence="2">Uncharacterized protein</fullName>
    </submittedName>
</protein>
<dbReference type="AlphaFoldDB" id="A0AAP0PMM1"/>
<keyword evidence="1" id="KW-0732">Signal</keyword>
<sequence length="150" mass="16377">MFLPSAFLCLELPALQSLQETSPPYSIVVFQNQNGLLSIHYYFPYLNNASSRILQLLNEDSIPPLSVPPSDASLLARALPKCPFEPIHLLFGQVKCEISKSSSFIQGHSSIFPFVDSEDFTFNPEPPPVAVPHPIGLLLSAPPSSTPSLT</sequence>
<gene>
    <name evidence="2" type="ORF">Scep_006846</name>
</gene>
<feature type="signal peptide" evidence="1">
    <location>
        <begin position="1"/>
        <end position="17"/>
    </location>
</feature>
<dbReference type="Proteomes" id="UP001419268">
    <property type="component" value="Unassembled WGS sequence"/>
</dbReference>
<proteinExistence type="predicted"/>
<keyword evidence="3" id="KW-1185">Reference proteome</keyword>
<evidence type="ECO:0000256" key="1">
    <source>
        <dbReference type="SAM" id="SignalP"/>
    </source>
</evidence>
<evidence type="ECO:0000313" key="3">
    <source>
        <dbReference type="Proteomes" id="UP001419268"/>
    </source>
</evidence>
<accession>A0AAP0PMM1</accession>
<organism evidence="2 3">
    <name type="scientific">Stephania cephalantha</name>
    <dbReference type="NCBI Taxonomy" id="152367"/>
    <lineage>
        <taxon>Eukaryota</taxon>
        <taxon>Viridiplantae</taxon>
        <taxon>Streptophyta</taxon>
        <taxon>Embryophyta</taxon>
        <taxon>Tracheophyta</taxon>
        <taxon>Spermatophyta</taxon>
        <taxon>Magnoliopsida</taxon>
        <taxon>Ranunculales</taxon>
        <taxon>Menispermaceae</taxon>
        <taxon>Menispermoideae</taxon>
        <taxon>Cissampelideae</taxon>
        <taxon>Stephania</taxon>
    </lineage>
</organism>
<feature type="chain" id="PRO_5042937827" evidence="1">
    <location>
        <begin position="18"/>
        <end position="150"/>
    </location>
</feature>
<name>A0AAP0PMM1_9MAGN</name>
<evidence type="ECO:0000313" key="2">
    <source>
        <dbReference type="EMBL" id="KAK9148089.1"/>
    </source>
</evidence>